<protein>
    <submittedName>
        <fullName evidence="2">Uncharacterized protein</fullName>
    </submittedName>
</protein>
<dbReference type="AlphaFoldDB" id="A0A2H1I2D3"/>
<dbReference type="Proteomes" id="UP000234498">
    <property type="component" value="Unassembled WGS sequence"/>
</dbReference>
<feature type="region of interest" description="Disordered" evidence="1">
    <location>
        <begin position="1"/>
        <end position="60"/>
    </location>
</feature>
<feature type="compositionally biased region" description="Basic and acidic residues" evidence="1">
    <location>
        <begin position="1"/>
        <end position="13"/>
    </location>
</feature>
<accession>A0A2H1I2D3</accession>
<gene>
    <name evidence="2" type="ORF">BLIN101_00730</name>
</gene>
<feature type="compositionally biased region" description="Basic and acidic residues" evidence="1">
    <location>
        <begin position="29"/>
        <end position="54"/>
    </location>
</feature>
<reference evidence="2 3" key="1">
    <citation type="submission" date="2017-03" db="EMBL/GenBank/DDBJ databases">
        <authorList>
            <person name="Afonso C.L."/>
            <person name="Miller P.J."/>
            <person name="Scott M.A."/>
            <person name="Spackman E."/>
            <person name="Goraichik I."/>
            <person name="Dimitrov K.M."/>
            <person name="Suarez D.L."/>
            <person name="Swayne D.E."/>
        </authorList>
    </citation>
    <scope>NUCLEOTIDE SEQUENCE [LARGE SCALE GENOMIC DNA]</scope>
    <source>
        <strain evidence="2 3">Mu101</strain>
    </source>
</reference>
<evidence type="ECO:0000256" key="1">
    <source>
        <dbReference type="SAM" id="MobiDB-lite"/>
    </source>
</evidence>
<evidence type="ECO:0000313" key="2">
    <source>
        <dbReference type="EMBL" id="SMX69270.1"/>
    </source>
</evidence>
<name>A0A2H1I2D3_BRELN</name>
<evidence type="ECO:0000313" key="3">
    <source>
        <dbReference type="Proteomes" id="UP000234498"/>
    </source>
</evidence>
<sequence length="60" mass="6695">MMRIDTDSAERRPILSPICPQMKPPMGRTTKDTAKTAKVDRRARLPSDLGKKTSEIVVAK</sequence>
<organism evidence="2 3">
    <name type="scientific">Brevibacterium linens</name>
    <dbReference type="NCBI Taxonomy" id="1703"/>
    <lineage>
        <taxon>Bacteria</taxon>
        <taxon>Bacillati</taxon>
        <taxon>Actinomycetota</taxon>
        <taxon>Actinomycetes</taxon>
        <taxon>Micrococcales</taxon>
        <taxon>Brevibacteriaceae</taxon>
        <taxon>Brevibacterium</taxon>
    </lineage>
</organism>
<proteinExistence type="predicted"/>
<dbReference type="EMBL" id="FXZA01000002">
    <property type="protein sequence ID" value="SMX69270.1"/>
    <property type="molecule type" value="Genomic_DNA"/>
</dbReference>